<comment type="caution">
    <text evidence="1">The sequence shown here is derived from an EMBL/GenBank/DDBJ whole genome shotgun (WGS) entry which is preliminary data.</text>
</comment>
<dbReference type="Proteomes" id="UP000530530">
    <property type="component" value="Unassembled WGS sequence"/>
</dbReference>
<organism evidence="1 2">
    <name type="scientific">Streptomyces rapamycinicus</name>
    <dbReference type="NCBI Taxonomy" id="1226757"/>
    <lineage>
        <taxon>Bacteria</taxon>
        <taxon>Bacillati</taxon>
        <taxon>Actinomycetota</taxon>
        <taxon>Actinomycetes</taxon>
        <taxon>Kitasatosporales</taxon>
        <taxon>Streptomycetaceae</taxon>
        <taxon>Streptomyces</taxon>
        <taxon>Streptomyces violaceusniger group</taxon>
    </lineage>
</organism>
<name>A0ABR6LET1_9ACTN</name>
<accession>A0ABR6LET1</accession>
<sequence>MNRRGILASQRWAGTTPNQVDWRTQASALGALTAADGL</sequence>
<dbReference type="EMBL" id="JACHNG010000001">
    <property type="protein sequence ID" value="MBB4780852.1"/>
    <property type="molecule type" value="Genomic_DNA"/>
</dbReference>
<gene>
    <name evidence="1" type="ORF">BJY27_001813</name>
</gene>
<proteinExistence type="predicted"/>
<protein>
    <submittedName>
        <fullName evidence="1">Uncharacterized protein</fullName>
    </submittedName>
</protein>
<keyword evidence="2" id="KW-1185">Reference proteome</keyword>
<reference evidence="1 2" key="1">
    <citation type="submission" date="2020-08" db="EMBL/GenBank/DDBJ databases">
        <title>Sequencing the genomes of 1000 actinobacteria strains.</title>
        <authorList>
            <person name="Klenk H.-P."/>
        </authorList>
    </citation>
    <scope>NUCLEOTIDE SEQUENCE [LARGE SCALE GENOMIC DNA]</scope>
    <source>
        <strain evidence="1 2">DSM 41530</strain>
    </source>
</reference>
<evidence type="ECO:0000313" key="1">
    <source>
        <dbReference type="EMBL" id="MBB4780852.1"/>
    </source>
</evidence>
<evidence type="ECO:0000313" key="2">
    <source>
        <dbReference type="Proteomes" id="UP000530530"/>
    </source>
</evidence>